<accession>A0A3P7MNM3</accession>
<dbReference type="Proteomes" id="UP000271889">
    <property type="component" value="Unassembled WGS sequence"/>
</dbReference>
<evidence type="ECO:0000313" key="3">
    <source>
        <dbReference type="Proteomes" id="UP000271889"/>
    </source>
</evidence>
<name>A0A3P7MNM3_CYLGO</name>
<evidence type="ECO:0000313" key="2">
    <source>
        <dbReference type="EMBL" id="VDN31195.1"/>
    </source>
</evidence>
<proteinExistence type="predicted"/>
<feature type="compositionally biased region" description="Basic and acidic residues" evidence="1">
    <location>
        <begin position="67"/>
        <end position="86"/>
    </location>
</feature>
<keyword evidence="3" id="KW-1185">Reference proteome</keyword>
<dbReference type="OrthoDB" id="5886559at2759"/>
<gene>
    <name evidence="2" type="ORF">CGOC_LOCUS11747</name>
</gene>
<evidence type="ECO:0000256" key="1">
    <source>
        <dbReference type="SAM" id="MobiDB-lite"/>
    </source>
</evidence>
<dbReference type="AlphaFoldDB" id="A0A3P7MNM3"/>
<protein>
    <submittedName>
        <fullName evidence="2">Uncharacterized protein</fullName>
    </submittedName>
</protein>
<sequence length="100" mass="11537">MLLGQWVSIGRVLTQTEMQARKRADPQYPVNFVLVCKRTIRLRIEKQYYTIEEAAARFSISTEAIMQEKHRNRDSHDTRAKAKRPADVAPNGPSAKALRR</sequence>
<reference evidence="2 3" key="1">
    <citation type="submission" date="2018-11" db="EMBL/GenBank/DDBJ databases">
        <authorList>
            <consortium name="Pathogen Informatics"/>
        </authorList>
    </citation>
    <scope>NUCLEOTIDE SEQUENCE [LARGE SCALE GENOMIC DNA]</scope>
</reference>
<dbReference type="EMBL" id="UYRV01118509">
    <property type="protein sequence ID" value="VDN31195.1"/>
    <property type="molecule type" value="Genomic_DNA"/>
</dbReference>
<feature type="region of interest" description="Disordered" evidence="1">
    <location>
        <begin position="67"/>
        <end position="100"/>
    </location>
</feature>
<organism evidence="2 3">
    <name type="scientific">Cylicostephanus goldi</name>
    <name type="common">Nematode worm</name>
    <dbReference type="NCBI Taxonomy" id="71465"/>
    <lineage>
        <taxon>Eukaryota</taxon>
        <taxon>Metazoa</taxon>
        <taxon>Ecdysozoa</taxon>
        <taxon>Nematoda</taxon>
        <taxon>Chromadorea</taxon>
        <taxon>Rhabditida</taxon>
        <taxon>Rhabditina</taxon>
        <taxon>Rhabditomorpha</taxon>
        <taxon>Strongyloidea</taxon>
        <taxon>Strongylidae</taxon>
        <taxon>Cylicostephanus</taxon>
    </lineage>
</organism>